<keyword evidence="4 9" id="KW-0812">Transmembrane</keyword>
<dbReference type="InterPro" id="IPR054384">
    <property type="entry name" value="SecDF_P1_head"/>
</dbReference>
<comment type="subunit">
    <text evidence="9">Part of the protein translocation apparatus. Forms a complex with SecF.</text>
</comment>
<dbReference type="InterPro" id="IPR048634">
    <property type="entry name" value="SecD_SecF_C"/>
</dbReference>
<evidence type="ECO:0000256" key="8">
    <source>
        <dbReference type="ARBA" id="ARBA00023136"/>
    </source>
</evidence>
<evidence type="ECO:0000259" key="11">
    <source>
        <dbReference type="Pfam" id="PF02355"/>
    </source>
</evidence>
<dbReference type="GO" id="GO:0065002">
    <property type="term" value="P:intracellular protein transmembrane transport"/>
    <property type="evidence" value="ECO:0007669"/>
    <property type="project" value="UniProtKB-UniRule"/>
</dbReference>
<comment type="caution">
    <text evidence="13">The sequence shown here is derived from an EMBL/GenBank/DDBJ whole genome shotgun (WGS) entry which is preliminary data.</text>
</comment>
<evidence type="ECO:0000256" key="5">
    <source>
        <dbReference type="ARBA" id="ARBA00022927"/>
    </source>
</evidence>
<keyword evidence="3 9" id="KW-1003">Cell membrane</keyword>
<feature type="transmembrane region" description="Helical" evidence="9">
    <location>
        <begin position="297"/>
        <end position="322"/>
    </location>
</feature>
<dbReference type="RefSeq" id="WP_011406158.1">
    <property type="nucleotide sequence ID" value="NZ_CATZXA010000067.1"/>
</dbReference>
<dbReference type="Gene3D" id="1.20.1640.10">
    <property type="entry name" value="Multidrug efflux transporter AcrB transmembrane domain"/>
    <property type="match status" value="1"/>
</dbReference>
<dbReference type="HAMAP" id="MF_01463_A">
    <property type="entry name" value="SecD_A"/>
    <property type="match status" value="1"/>
</dbReference>
<feature type="transmembrane region" description="Helical" evidence="9">
    <location>
        <begin position="244"/>
        <end position="262"/>
    </location>
</feature>
<dbReference type="Proteomes" id="UP000248557">
    <property type="component" value="Unassembled WGS sequence"/>
</dbReference>
<dbReference type="OMA" id="QTKSLYF"/>
<keyword evidence="7 9" id="KW-0811">Translocation</keyword>
<accession>A0A328Q4R0</accession>
<evidence type="ECO:0000256" key="3">
    <source>
        <dbReference type="ARBA" id="ARBA00022475"/>
    </source>
</evidence>
<dbReference type="Pfam" id="PF22599">
    <property type="entry name" value="SecDF_P1_head"/>
    <property type="match status" value="1"/>
</dbReference>
<protein>
    <recommendedName>
        <fullName evidence="9">Protein-export membrane protein SecD</fullName>
    </recommendedName>
</protein>
<feature type="compositionally biased region" description="Basic and acidic residues" evidence="10">
    <location>
        <begin position="434"/>
        <end position="443"/>
    </location>
</feature>
<keyword evidence="6 9" id="KW-1133">Transmembrane helix</keyword>
<dbReference type="SUPFAM" id="SSF82866">
    <property type="entry name" value="Multidrug efflux transporter AcrB transmembrane domain"/>
    <property type="match status" value="1"/>
</dbReference>
<evidence type="ECO:0000256" key="9">
    <source>
        <dbReference type="HAMAP-Rule" id="MF_01463"/>
    </source>
</evidence>
<dbReference type="InterPro" id="IPR022813">
    <property type="entry name" value="SecD/SecF_arch_bac"/>
</dbReference>
<feature type="domain" description="Protein export membrane protein SecD/SecF C-terminal" evidence="11">
    <location>
        <begin position="226"/>
        <end position="390"/>
    </location>
</feature>
<organism evidence="13 14">
    <name type="scientific">Methanosphaera stadtmanae</name>
    <dbReference type="NCBI Taxonomy" id="2317"/>
    <lineage>
        <taxon>Archaea</taxon>
        <taxon>Methanobacteriati</taxon>
        <taxon>Methanobacteriota</taxon>
        <taxon>Methanomada group</taxon>
        <taxon>Methanobacteria</taxon>
        <taxon>Methanobacteriales</taxon>
        <taxon>Methanobacteriaceae</taxon>
        <taxon>Methanosphaera</taxon>
    </lineage>
</organism>
<comment type="similarity">
    <text evidence="9">Belongs to the SecD/SecF family. SecD subfamily.</text>
</comment>
<dbReference type="Gene3D" id="3.30.70.3220">
    <property type="match status" value="1"/>
</dbReference>
<reference evidence="13 14" key="1">
    <citation type="submission" date="2017-05" db="EMBL/GenBank/DDBJ databases">
        <title>Host range expansion of the Methanosphaera genus to humans and monogastric animals involves recent and extensive reduction in genome content.</title>
        <authorList>
            <person name="Hoedt E.C."/>
            <person name="Volmer J.G."/>
            <person name="Parks D.H."/>
            <person name="Rosewarne C.P."/>
            <person name="Denman S.E."/>
            <person name="Mcsweeney C.S."/>
            <person name="O Cuiv P."/>
            <person name="Hugenholtz P."/>
            <person name="Tyson G.W."/>
            <person name="Morrison M."/>
        </authorList>
    </citation>
    <scope>NUCLEOTIDE SEQUENCE [LARGE SCALE GENOMIC DNA]</scope>
    <source>
        <strain evidence="13 14">PA5</strain>
    </source>
</reference>
<feature type="region of interest" description="Disordered" evidence="10">
    <location>
        <begin position="415"/>
        <end position="443"/>
    </location>
</feature>
<evidence type="ECO:0000256" key="1">
    <source>
        <dbReference type="ARBA" id="ARBA00004651"/>
    </source>
</evidence>
<dbReference type="GO" id="GO:0005886">
    <property type="term" value="C:plasma membrane"/>
    <property type="evidence" value="ECO:0007669"/>
    <property type="project" value="UniProtKB-SubCell"/>
</dbReference>
<dbReference type="Pfam" id="PF02355">
    <property type="entry name" value="SecD_SecF_C"/>
    <property type="match status" value="1"/>
</dbReference>
<dbReference type="AlphaFoldDB" id="A0A328Q4R0"/>
<dbReference type="GO" id="GO:0006605">
    <property type="term" value="P:protein targeting"/>
    <property type="evidence" value="ECO:0007669"/>
    <property type="project" value="UniProtKB-UniRule"/>
</dbReference>
<dbReference type="EMBL" id="NGJK01000027">
    <property type="protein sequence ID" value="RAP03337.1"/>
    <property type="molecule type" value="Genomic_DNA"/>
</dbReference>
<evidence type="ECO:0000256" key="7">
    <source>
        <dbReference type="ARBA" id="ARBA00023010"/>
    </source>
</evidence>
<keyword evidence="5 9" id="KW-0653">Protein transport</keyword>
<keyword evidence="2 9" id="KW-0813">Transport</keyword>
<evidence type="ECO:0000313" key="14">
    <source>
        <dbReference type="Proteomes" id="UP000248557"/>
    </source>
</evidence>
<feature type="transmembrane region" description="Helical" evidence="9">
    <location>
        <begin position="269"/>
        <end position="291"/>
    </location>
</feature>
<evidence type="ECO:0000259" key="12">
    <source>
        <dbReference type="Pfam" id="PF22599"/>
    </source>
</evidence>
<dbReference type="PANTHER" id="PTHR30081">
    <property type="entry name" value="PROTEIN-EXPORT MEMBRANE PROTEIN SEC"/>
    <property type="match status" value="1"/>
</dbReference>
<comment type="caution">
    <text evidence="9">Lacks conserved residue(s) required for the propagation of feature annotation.</text>
</comment>
<dbReference type="InterPro" id="IPR022646">
    <property type="entry name" value="SecD/SecF_CS"/>
</dbReference>
<feature type="compositionally biased region" description="Basic residues" evidence="10">
    <location>
        <begin position="419"/>
        <end position="433"/>
    </location>
</feature>
<evidence type="ECO:0000256" key="4">
    <source>
        <dbReference type="ARBA" id="ARBA00022692"/>
    </source>
</evidence>
<proteinExistence type="inferred from homology"/>
<dbReference type="PANTHER" id="PTHR30081:SF1">
    <property type="entry name" value="PROTEIN TRANSLOCASE SUBUNIT SECD"/>
    <property type="match status" value="1"/>
</dbReference>
<evidence type="ECO:0000256" key="6">
    <source>
        <dbReference type="ARBA" id="ARBA00022989"/>
    </source>
</evidence>
<sequence length="443" mass="46982">MVTINQSTKQFLKKPRTLLLIILLIASVVSVAVFGLQEGLDLAGGSMIQLHLEKPVDQDTMSTVTAILDKRLNAFGISDVQVRQSGDQDVIVEIAGVQPDEVKHIISTPGKFEAKINNKTALTGADISTVSAAEVTGTRWKVPFSVSTEAANKFANVAKGQAGATVDMYLDDKLISSPQLDAGLANGVGSTDIEVSGGEQSKQKAQEQATEIHTVLESGALPVKLAISGVNSVSAELGSQFETGSLVAGLLALLAIVAVVSFKYKSPSLVVPIVITSLSELIIILGFASITHWNLDLAAIAGIIASIGTGVDDQIVMTDEVLARRDKSERKNIVKSRIKNAFFIVYASAGTLIAAMLPLAYIGFARGATGIGMLTGFAVTTVVGVIVGIFITRPVFADYMETFLIKSPKDQINITSSGKSKKTKRNKKKGRKTIAREEAEKNR</sequence>
<feature type="domain" description="SecDF P1 head subdomain" evidence="12">
    <location>
        <begin position="114"/>
        <end position="223"/>
    </location>
</feature>
<evidence type="ECO:0000256" key="2">
    <source>
        <dbReference type="ARBA" id="ARBA00022448"/>
    </source>
</evidence>
<keyword evidence="8 9" id="KW-0472">Membrane</keyword>
<feature type="transmembrane region" description="Helical" evidence="9">
    <location>
        <begin position="343"/>
        <end position="364"/>
    </location>
</feature>
<dbReference type="NCBIfam" id="NF006218">
    <property type="entry name" value="PRK08343.1-4"/>
    <property type="match status" value="1"/>
</dbReference>
<comment type="subcellular location">
    <subcellularLocation>
        <location evidence="1 9">Cell membrane</location>
        <topology evidence="1 9">Multi-pass membrane protein</topology>
    </subcellularLocation>
</comment>
<gene>
    <name evidence="9" type="primary">secD</name>
    <name evidence="13" type="ORF">CA615_02685</name>
</gene>
<comment type="function">
    <text evidence="9">Involved in protein export.</text>
</comment>
<dbReference type="Pfam" id="PF07549">
    <property type="entry name" value="Sec_GG"/>
    <property type="match status" value="1"/>
</dbReference>
<dbReference type="InterPro" id="IPR024912">
    <property type="entry name" value="SecD_arc"/>
</dbReference>
<feature type="transmembrane region" description="Helical" evidence="9">
    <location>
        <begin position="370"/>
        <end position="391"/>
    </location>
</feature>
<evidence type="ECO:0000313" key="13">
    <source>
        <dbReference type="EMBL" id="RAP03337.1"/>
    </source>
</evidence>
<evidence type="ECO:0000256" key="10">
    <source>
        <dbReference type="SAM" id="MobiDB-lite"/>
    </source>
</evidence>
<name>A0A328Q4R0_9EURY</name>
<dbReference type="GeneID" id="3854810"/>